<proteinExistence type="predicted"/>
<name>A0A1V6S4U3_9EURO</name>
<dbReference type="EMBL" id="MDYP01000007">
    <property type="protein sequence ID" value="OQE09075.1"/>
    <property type="molecule type" value="Genomic_DNA"/>
</dbReference>
<organism evidence="1 2">
    <name type="scientific">Penicillium vulpinum</name>
    <dbReference type="NCBI Taxonomy" id="29845"/>
    <lineage>
        <taxon>Eukaryota</taxon>
        <taxon>Fungi</taxon>
        <taxon>Dikarya</taxon>
        <taxon>Ascomycota</taxon>
        <taxon>Pezizomycotina</taxon>
        <taxon>Eurotiomycetes</taxon>
        <taxon>Eurotiomycetidae</taxon>
        <taxon>Eurotiales</taxon>
        <taxon>Aspergillaceae</taxon>
        <taxon>Penicillium</taxon>
    </lineage>
</organism>
<reference evidence="2" key="1">
    <citation type="journal article" date="2017" name="Nat. Microbiol.">
        <title>Global analysis of biosynthetic gene clusters reveals vast potential of secondary metabolite production in Penicillium species.</title>
        <authorList>
            <person name="Nielsen J.C."/>
            <person name="Grijseels S."/>
            <person name="Prigent S."/>
            <person name="Ji B."/>
            <person name="Dainat J."/>
            <person name="Nielsen K.F."/>
            <person name="Frisvad J.C."/>
            <person name="Workman M."/>
            <person name="Nielsen J."/>
        </authorList>
    </citation>
    <scope>NUCLEOTIDE SEQUENCE [LARGE SCALE GENOMIC DNA]</scope>
    <source>
        <strain evidence="2">IBT 29486</strain>
    </source>
</reference>
<evidence type="ECO:0000313" key="1">
    <source>
        <dbReference type="EMBL" id="OQE09075.1"/>
    </source>
</evidence>
<dbReference type="AlphaFoldDB" id="A0A1V6S4U3"/>
<dbReference type="OrthoDB" id="10385449at2759"/>
<sequence length="106" mass="12160">MAEKTHRRLALPKDTQLELLAELRVRTTGRDHSRERIIQEARIIMSTSAGLINLHADGSFRLSASIPEMLQRLEQRMLGLLEEILNLQGQQLADEWTAQWGWAKSN</sequence>
<dbReference type="Proteomes" id="UP000191518">
    <property type="component" value="Unassembled WGS sequence"/>
</dbReference>
<comment type="caution">
    <text evidence="1">The sequence shown here is derived from an EMBL/GenBank/DDBJ whole genome shotgun (WGS) entry which is preliminary data.</text>
</comment>
<protein>
    <submittedName>
        <fullName evidence="1">Uncharacterized protein</fullName>
    </submittedName>
</protein>
<evidence type="ECO:0000313" key="2">
    <source>
        <dbReference type="Proteomes" id="UP000191518"/>
    </source>
</evidence>
<keyword evidence="2" id="KW-1185">Reference proteome</keyword>
<accession>A0A1V6S4U3</accession>
<gene>
    <name evidence="1" type="ORF">PENVUL_c007G01430</name>
</gene>